<accession>A0A1G5HYU2</accession>
<feature type="transmembrane region" description="Helical" evidence="1">
    <location>
        <begin position="56"/>
        <end position="79"/>
    </location>
</feature>
<dbReference type="AlphaFoldDB" id="A0A1G5HYU2"/>
<keyword evidence="1" id="KW-0812">Transmembrane</keyword>
<keyword evidence="1" id="KW-0472">Membrane</keyword>
<reference evidence="2" key="1">
    <citation type="submission" date="2016-10" db="EMBL/GenBank/DDBJ databases">
        <authorList>
            <person name="de Groot N.N."/>
        </authorList>
    </citation>
    <scope>NUCLEOTIDE SEQUENCE [LARGE SCALE GENOMIC DNA]</scope>
    <source>
        <strain evidence="2">AA1</strain>
    </source>
</reference>
<keyword evidence="3" id="KW-1185">Reference proteome</keyword>
<keyword evidence="1" id="KW-1133">Transmembrane helix</keyword>
<name>A0A1G5HYU2_9BACT</name>
<gene>
    <name evidence="2" type="ORF">SAMN05216233_11694</name>
</gene>
<feature type="transmembrane region" description="Helical" evidence="1">
    <location>
        <begin position="269"/>
        <end position="293"/>
    </location>
</feature>
<evidence type="ECO:0000313" key="3">
    <source>
        <dbReference type="Proteomes" id="UP000198870"/>
    </source>
</evidence>
<proteinExistence type="predicted"/>
<organism evidence="2 3">
    <name type="scientific">Desulfoluna spongiiphila</name>
    <dbReference type="NCBI Taxonomy" id="419481"/>
    <lineage>
        <taxon>Bacteria</taxon>
        <taxon>Pseudomonadati</taxon>
        <taxon>Thermodesulfobacteriota</taxon>
        <taxon>Desulfobacteria</taxon>
        <taxon>Desulfobacterales</taxon>
        <taxon>Desulfolunaceae</taxon>
        <taxon>Desulfoluna</taxon>
    </lineage>
</organism>
<evidence type="ECO:0000256" key="1">
    <source>
        <dbReference type="SAM" id="Phobius"/>
    </source>
</evidence>
<evidence type="ECO:0000313" key="2">
    <source>
        <dbReference type="EMBL" id="SCY68874.1"/>
    </source>
</evidence>
<feature type="transmembrane region" description="Helical" evidence="1">
    <location>
        <begin position="305"/>
        <end position="326"/>
    </location>
</feature>
<protein>
    <recommendedName>
        <fullName evidence="4">Small-conductance mechanosensitive channel</fullName>
    </recommendedName>
</protein>
<dbReference type="Proteomes" id="UP000198870">
    <property type="component" value="Unassembled WGS sequence"/>
</dbReference>
<feature type="transmembrane region" description="Helical" evidence="1">
    <location>
        <begin position="128"/>
        <end position="148"/>
    </location>
</feature>
<dbReference type="EMBL" id="FMUX01000016">
    <property type="protein sequence ID" value="SCY68874.1"/>
    <property type="molecule type" value="Genomic_DNA"/>
</dbReference>
<feature type="transmembrane region" description="Helical" evidence="1">
    <location>
        <begin position="346"/>
        <end position="366"/>
    </location>
</feature>
<sequence>MNRTGHIVIKKPVNPIVAAGAIAVLLIFLPLLGAWLNGSPLLPYLSLTSIPEYIPPAPFSPTAFVCLVILLTLTLAPFLRHLVRFQGSVARQKKTPLGTLPWWGRLGILLLLGSWVLAWTRFPWFEPFQAHTFEPLWLSFILVANGYTHKRTGRSLLTHEPVALLCLFVASALFWWFFEYLNRFATNWYYYRGPGEPIALKAYASLAFSTVLPGIASTCDLLASFPRTRAGMDRFVKIDVHGNPFSPWLMILLSCAVLMGIGIRPDLLFPALWVCPLLLGVAGQHLAGYETIFSPLKTGDWTQPWLMAVSALACGFLWELWNALSLSHWEYAIPYVGRFHLFEMPILGYGGYLPFGLECAVICDGVRRLAKKGGRP</sequence>
<feature type="transmembrane region" description="Helical" evidence="1">
    <location>
        <begin position="12"/>
        <end position="36"/>
    </location>
</feature>
<feature type="transmembrane region" description="Helical" evidence="1">
    <location>
        <begin position="160"/>
        <end position="178"/>
    </location>
</feature>
<dbReference type="STRING" id="419481.SAMN05216233_11694"/>
<evidence type="ECO:0008006" key="4">
    <source>
        <dbReference type="Google" id="ProtNLM"/>
    </source>
</evidence>
<feature type="transmembrane region" description="Helical" evidence="1">
    <location>
        <begin position="198"/>
        <end position="223"/>
    </location>
</feature>
<feature type="transmembrane region" description="Helical" evidence="1">
    <location>
        <begin position="244"/>
        <end position="263"/>
    </location>
</feature>
<feature type="transmembrane region" description="Helical" evidence="1">
    <location>
        <begin position="100"/>
        <end position="122"/>
    </location>
</feature>